<keyword evidence="3" id="KW-1185">Reference proteome</keyword>
<protein>
    <recommendedName>
        <fullName evidence="4">PLD phosphodiesterase domain-containing protein</fullName>
    </recommendedName>
</protein>
<reference evidence="2" key="1">
    <citation type="submission" date="2018-03" db="EMBL/GenBank/DDBJ databases">
        <authorList>
            <person name="Nunes O.C."/>
            <person name="Lopes A.R."/>
            <person name="Froufe H."/>
            <person name="Munoz-Merida A."/>
            <person name="Barroso C."/>
            <person name="Egas C."/>
        </authorList>
    </citation>
    <scope>NUCLEOTIDE SEQUENCE</scope>
    <source>
        <strain evidence="2">ON4</strain>
    </source>
</reference>
<evidence type="ECO:0000313" key="2">
    <source>
        <dbReference type="EMBL" id="MDJ1371448.1"/>
    </source>
</evidence>
<dbReference type="InterPro" id="IPR059166">
    <property type="entry name" value="PLD-like_cat"/>
</dbReference>
<dbReference type="EMBL" id="PXVD01000012">
    <property type="protein sequence ID" value="MDJ1371448.1"/>
    <property type="molecule type" value="Genomic_DNA"/>
</dbReference>
<name>A0ABT7C8C2_9MICO</name>
<dbReference type="CDD" id="cd09176">
    <property type="entry name" value="PLDc_unchar6"/>
    <property type="match status" value="1"/>
</dbReference>
<accession>A0ABT7C8C2</accession>
<evidence type="ECO:0000256" key="1">
    <source>
        <dbReference type="SAM" id="MobiDB-lite"/>
    </source>
</evidence>
<organism evidence="2 3">
    <name type="scientific">Gulosibacter molinativorax</name>
    <dbReference type="NCBI Taxonomy" id="256821"/>
    <lineage>
        <taxon>Bacteria</taxon>
        <taxon>Bacillati</taxon>
        <taxon>Actinomycetota</taxon>
        <taxon>Actinomycetes</taxon>
        <taxon>Micrococcales</taxon>
        <taxon>Microbacteriaceae</taxon>
        <taxon>Gulosibacter</taxon>
    </lineage>
</organism>
<feature type="compositionally biased region" description="Polar residues" evidence="1">
    <location>
        <begin position="562"/>
        <end position="580"/>
    </location>
</feature>
<evidence type="ECO:0008006" key="4">
    <source>
        <dbReference type="Google" id="ProtNLM"/>
    </source>
</evidence>
<sequence length="607" mass="66608">MQAVGTTFTLDLVSALAVPLSFSSRRLGDHNDPVSIFTAIRQAADSIDVFAQAGVISLGRETDLVTYLEGGIHPVALHRGIFHPKVWLLEFARDAERSFRLVSSSRNLTADKSWDIVVRLDGKPAAAAGEPSDESALERRAAARARNEPIQRLIRALPDFCVNRMPEHRVQRIHDFAERFGEVEWERPDDTHDLAFHTFGLGDASIPQIRGTKALIISPFLSDDGLERLRTGISGETHLLSRERSLQLLNPEAFDPKLHTYLLDEAANLVDEEDAKAENLLTGLHAKAVIVNANHRARMLLGSANATGAGWGTNVEFMVEFEGRRDIYGVDATLEALGELKAEFEPTGGEVEDEREQAQHELDSVLRDLAIVPVTSRIVEGEPFTQLVWAGSRLTNVLEATASRGIGIRWHLLTVKGTDVAELGTSEAHAARFERLDLTDLTAFLVAVGTHPATGLTKSTIIPMRLLDDVEERKEAVIARHLADPQAFVRLLTLLLELSGMRFEATKTGGGMWGAFASDGQATSGLFEALVRALGRGSSGIEEAQRIIEFLRRERDVVCSGDAQSPDETVTSEPPTSEQSVLPEGFEPLWDAVWAAHLKLRGRETDD</sequence>
<proteinExistence type="predicted"/>
<reference evidence="2" key="2">
    <citation type="journal article" date="2022" name="Sci. Rep.">
        <title>In silico prediction of the enzymes involved in the degradation of the herbicide molinate by Gulosibacter molinativorax ON4T.</title>
        <authorList>
            <person name="Lopes A.R."/>
            <person name="Bunin E."/>
            <person name="Viana A.T."/>
            <person name="Froufe H."/>
            <person name="Munoz-Merida A."/>
            <person name="Pinho D."/>
            <person name="Figueiredo J."/>
            <person name="Barroso C."/>
            <person name="Vaz-Moreira I."/>
            <person name="Bellanger X."/>
            <person name="Egas C."/>
            <person name="Nunes O.C."/>
        </authorList>
    </citation>
    <scope>NUCLEOTIDE SEQUENCE</scope>
    <source>
        <strain evidence="2">ON4</strain>
    </source>
</reference>
<evidence type="ECO:0000313" key="3">
    <source>
        <dbReference type="Proteomes" id="UP001170379"/>
    </source>
</evidence>
<feature type="region of interest" description="Disordered" evidence="1">
    <location>
        <begin position="561"/>
        <end position="583"/>
    </location>
</feature>
<gene>
    <name evidence="2" type="ORF">C7K25_08715</name>
</gene>
<comment type="caution">
    <text evidence="2">The sequence shown here is derived from an EMBL/GenBank/DDBJ whole genome shotgun (WGS) entry which is preliminary data.</text>
</comment>
<dbReference type="Proteomes" id="UP001170379">
    <property type="component" value="Unassembled WGS sequence"/>
</dbReference>
<dbReference type="Gene3D" id="3.30.870.10">
    <property type="entry name" value="Endonuclease Chain A"/>
    <property type="match status" value="1"/>
</dbReference>